<dbReference type="PANTHER" id="PTHR23503:SF108">
    <property type="entry name" value="MAJOR FACILITATOR SUPERFAMILY (MFS) PROFILE DOMAIN-CONTAINING PROTEIN"/>
    <property type="match status" value="1"/>
</dbReference>
<dbReference type="Pfam" id="PF00083">
    <property type="entry name" value="Sugar_tr"/>
    <property type="match status" value="1"/>
</dbReference>
<evidence type="ECO:0000256" key="1">
    <source>
        <dbReference type="ARBA" id="ARBA00004370"/>
    </source>
</evidence>
<dbReference type="InterPro" id="IPR005828">
    <property type="entry name" value="MFS_sugar_transport-like"/>
</dbReference>
<comment type="caution">
    <text evidence="6">The sequence shown here is derived from an EMBL/GenBank/DDBJ whole genome shotgun (WGS) entry which is preliminary data.</text>
</comment>
<evidence type="ECO:0000313" key="6">
    <source>
        <dbReference type="EMBL" id="CAD2196237.1"/>
    </source>
</evidence>
<feature type="transmembrane region" description="Helical" evidence="5">
    <location>
        <begin position="199"/>
        <end position="217"/>
    </location>
</feature>
<evidence type="ECO:0000256" key="4">
    <source>
        <dbReference type="ARBA" id="ARBA00023136"/>
    </source>
</evidence>
<keyword evidence="3 5" id="KW-1133">Transmembrane helix</keyword>
<dbReference type="EMBL" id="CAJEWN010001294">
    <property type="protein sequence ID" value="CAD2196237.1"/>
    <property type="molecule type" value="Genomic_DNA"/>
</dbReference>
<name>A0A6V7XB80_MELEN</name>
<gene>
    <name evidence="6" type="ORF">MENT_LOCUS49390</name>
</gene>
<accession>A0A6V7XB80</accession>
<dbReference type="GO" id="GO:0016020">
    <property type="term" value="C:membrane"/>
    <property type="evidence" value="ECO:0007669"/>
    <property type="project" value="UniProtKB-SubCell"/>
</dbReference>
<dbReference type="InterPro" id="IPR045263">
    <property type="entry name" value="GLUT"/>
</dbReference>
<feature type="transmembrane region" description="Helical" evidence="5">
    <location>
        <begin position="116"/>
        <end position="135"/>
    </location>
</feature>
<evidence type="ECO:0000256" key="2">
    <source>
        <dbReference type="ARBA" id="ARBA00022692"/>
    </source>
</evidence>
<feature type="transmembrane region" description="Helical" evidence="5">
    <location>
        <begin position="223"/>
        <end position="247"/>
    </location>
</feature>
<evidence type="ECO:0000256" key="5">
    <source>
        <dbReference type="SAM" id="Phobius"/>
    </source>
</evidence>
<dbReference type="GO" id="GO:0015149">
    <property type="term" value="F:hexose transmembrane transporter activity"/>
    <property type="evidence" value="ECO:0007669"/>
    <property type="project" value="TreeGrafter"/>
</dbReference>
<dbReference type="InterPro" id="IPR036259">
    <property type="entry name" value="MFS_trans_sf"/>
</dbReference>
<dbReference type="Gene3D" id="1.20.1250.20">
    <property type="entry name" value="MFS general substrate transporter like domains"/>
    <property type="match status" value="1"/>
</dbReference>
<keyword evidence="2 5" id="KW-0812">Transmembrane</keyword>
<dbReference type="PANTHER" id="PTHR23503">
    <property type="entry name" value="SOLUTE CARRIER FAMILY 2"/>
    <property type="match status" value="1"/>
</dbReference>
<dbReference type="Proteomes" id="UP000580250">
    <property type="component" value="Unassembled WGS sequence"/>
</dbReference>
<dbReference type="SUPFAM" id="SSF103473">
    <property type="entry name" value="MFS general substrate transporter"/>
    <property type="match status" value="1"/>
</dbReference>
<feature type="transmembrane region" description="Helical" evidence="5">
    <location>
        <begin position="86"/>
        <end position="104"/>
    </location>
</feature>
<dbReference type="AlphaFoldDB" id="A0A6V7XB80"/>
<feature type="transmembrane region" description="Helical" evidence="5">
    <location>
        <begin position="141"/>
        <end position="162"/>
    </location>
</feature>
<sequence>MFTALRQEHKNCDKFDHEEFLHELEKERQNDEKNEDKSSIFQLLKEILTQKHLFLASILSAASLQLTIGPWPVATTLLSFHFDIEQAQFFATLCTFSSLVANFPGTFMSERVSRRLLLLLAGLTTTLSLSSYLIFDRLTLLNGIFRYGCAFSLLFISAVLGIQNFPKFKIPPFQNSFGHNSLLHCRELFPQNFRSTGQAIVQSSLCLFGFVFNTLILPLYASIGVWCFLPLFIIPQIFCLTILWIFLPETREEKYTKL</sequence>
<feature type="transmembrane region" description="Helical" evidence="5">
    <location>
        <begin position="53"/>
        <end position="74"/>
    </location>
</feature>
<comment type="subcellular location">
    <subcellularLocation>
        <location evidence="1">Membrane</location>
    </subcellularLocation>
</comment>
<reference evidence="6 7" key="1">
    <citation type="submission" date="2020-08" db="EMBL/GenBank/DDBJ databases">
        <authorList>
            <person name="Koutsovoulos G."/>
            <person name="Danchin GJ E."/>
        </authorList>
    </citation>
    <scope>NUCLEOTIDE SEQUENCE [LARGE SCALE GENOMIC DNA]</scope>
</reference>
<proteinExistence type="predicted"/>
<keyword evidence="4 5" id="KW-0472">Membrane</keyword>
<evidence type="ECO:0000256" key="3">
    <source>
        <dbReference type="ARBA" id="ARBA00022989"/>
    </source>
</evidence>
<protein>
    <submittedName>
        <fullName evidence="6">Uncharacterized protein</fullName>
    </submittedName>
</protein>
<organism evidence="6 7">
    <name type="scientific">Meloidogyne enterolobii</name>
    <name type="common">Root-knot nematode worm</name>
    <name type="synonym">Meloidogyne mayaguensis</name>
    <dbReference type="NCBI Taxonomy" id="390850"/>
    <lineage>
        <taxon>Eukaryota</taxon>
        <taxon>Metazoa</taxon>
        <taxon>Ecdysozoa</taxon>
        <taxon>Nematoda</taxon>
        <taxon>Chromadorea</taxon>
        <taxon>Rhabditida</taxon>
        <taxon>Tylenchina</taxon>
        <taxon>Tylenchomorpha</taxon>
        <taxon>Tylenchoidea</taxon>
        <taxon>Meloidogynidae</taxon>
        <taxon>Meloidogyninae</taxon>
        <taxon>Meloidogyne</taxon>
    </lineage>
</organism>
<evidence type="ECO:0000313" key="7">
    <source>
        <dbReference type="Proteomes" id="UP000580250"/>
    </source>
</evidence>